<dbReference type="InterPro" id="IPR012951">
    <property type="entry name" value="BBE"/>
</dbReference>
<proteinExistence type="inferred from homology"/>
<dbReference type="SUPFAM" id="SSF56176">
    <property type="entry name" value="FAD-binding/transporter-associated domain-like"/>
    <property type="match status" value="1"/>
</dbReference>
<evidence type="ECO:0000313" key="8">
    <source>
        <dbReference type="EMBL" id="KZT57880.1"/>
    </source>
</evidence>
<evidence type="ECO:0000256" key="6">
    <source>
        <dbReference type="SAM" id="SignalP"/>
    </source>
</evidence>
<evidence type="ECO:0000259" key="7">
    <source>
        <dbReference type="PROSITE" id="PS51387"/>
    </source>
</evidence>
<evidence type="ECO:0000256" key="1">
    <source>
        <dbReference type="ARBA" id="ARBA00001974"/>
    </source>
</evidence>
<organism evidence="8 9">
    <name type="scientific">Calocera cornea HHB12733</name>
    <dbReference type="NCBI Taxonomy" id="1353952"/>
    <lineage>
        <taxon>Eukaryota</taxon>
        <taxon>Fungi</taxon>
        <taxon>Dikarya</taxon>
        <taxon>Basidiomycota</taxon>
        <taxon>Agaricomycotina</taxon>
        <taxon>Dacrymycetes</taxon>
        <taxon>Dacrymycetales</taxon>
        <taxon>Dacrymycetaceae</taxon>
        <taxon>Calocera</taxon>
    </lineage>
</organism>
<evidence type="ECO:0000256" key="4">
    <source>
        <dbReference type="ARBA" id="ARBA00022827"/>
    </source>
</evidence>
<feature type="chain" id="PRO_5007858138" evidence="6">
    <location>
        <begin position="21"/>
        <end position="514"/>
    </location>
</feature>
<comment type="similarity">
    <text evidence="2">Belongs to the oxygen-dependent FAD-linked oxidoreductase family.</text>
</comment>
<dbReference type="InterPro" id="IPR016169">
    <property type="entry name" value="FAD-bd_PCMH_sub2"/>
</dbReference>
<name>A0A165GBZ4_9BASI</name>
<dbReference type="STRING" id="1353952.A0A165GBZ4"/>
<dbReference type="InterPro" id="IPR006093">
    <property type="entry name" value="Oxy_OxRdtase_FAD_BS"/>
</dbReference>
<feature type="domain" description="FAD-binding PCMH-type" evidence="7">
    <location>
        <begin position="60"/>
        <end position="232"/>
    </location>
</feature>
<dbReference type="PROSITE" id="PS00862">
    <property type="entry name" value="OX2_COVAL_FAD"/>
    <property type="match status" value="1"/>
</dbReference>
<dbReference type="AlphaFoldDB" id="A0A165GBZ4"/>
<sequence>MYHLLSSALALLVYTSVVLGSQTPLGNCALDACLLDLPYRVVLPDTPDYALASRAYNRRLKIAPAAIVYPATPAEVSAAVLCAANCGTPVVARSGGHSYAGYSLGGQDGSLVVDLSGLNGAVFEKEGEIMHVQTGNRLGDVASALKSVGRALPHGTCPPVGLGGHAAFGGFGFASREWGLLLDRMIGAEMVLADGRVVNASLKENPDLFWAIRGSVSSFGIATSYTFVTLPEPPVTTPYSYVFAGNASSAAQCFYAFQAFSATSAPPALGMQFSIIPDLTYELFGSYTGPKKDFEDAFLPLVRECEKTSDQHSGTHEFAQEMGWEAYLVSQAGTPPRVSDCFYAKSLMTAESTPLSLSTMENFMNYLYTEGPRHGHLSWFVEVDTYGGVGSAINAVPKLDTSFTHRDRLLGFQMYASSGNLRPPFPQDGYAFVDGMAEALKSGPEAPSFGSYANYVDPLLKEQDWKMMYYGKEIYERLTTVKAKWDPNGVFRFPQVIPPAAEAGQEGRRVVDEL</sequence>
<dbReference type="Pfam" id="PF01565">
    <property type="entry name" value="FAD_binding_4"/>
    <property type="match status" value="1"/>
</dbReference>
<dbReference type="OrthoDB" id="407275at2759"/>
<keyword evidence="4" id="KW-0274">FAD</keyword>
<dbReference type="Proteomes" id="UP000076842">
    <property type="component" value="Unassembled WGS sequence"/>
</dbReference>
<dbReference type="InterPro" id="IPR016166">
    <property type="entry name" value="FAD-bd_PCMH"/>
</dbReference>
<evidence type="ECO:0000256" key="5">
    <source>
        <dbReference type="ARBA" id="ARBA00023002"/>
    </source>
</evidence>
<dbReference type="PANTHER" id="PTHR42973">
    <property type="entry name" value="BINDING OXIDOREDUCTASE, PUTATIVE (AFU_ORTHOLOGUE AFUA_1G17690)-RELATED"/>
    <property type="match status" value="1"/>
</dbReference>
<dbReference type="InParanoid" id="A0A165GBZ4"/>
<dbReference type="InterPro" id="IPR006094">
    <property type="entry name" value="Oxid_FAD_bind_N"/>
</dbReference>
<dbReference type="GO" id="GO:0016491">
    <property type="term" value="F:oxidoreductase activity"/>
    <property type="evidence" value="ECO:0007669"/>
    <property type="project" value="UniProtKB-KW"/>
</dbReference>
<comment type="cofactor">
    <cofactor evidence="1">
        <name>FAD</name>
        <dbReference type="ChEBI" id="CHEBI:57692"/>
    </cofactor>
</comment>
<reference evidence="8 9" key="1">
    <citation type="journal article" date="2016" name="Mol. Biol. Evol.">
        <title>Comparative Genomics of Early-Diverging Mushroom-Forming Fungi Provides Insights into the Origins of Lignocellulose Decay Capabilities.</title>
        <authorList>
            <person name="Nagy L.G."/>
            <person name="Riley R."/>
            <person name="Tritt A."/>
            <person name="Adam C."/>
            <person name="Daum C."/>
            <person name="Floudas D."/>
            <person name="Sun H."/>
            <person name="Yadav J.S."/>
            <person name="Pangilinan J."/>
            <person name="Larsson K.H."/>
            <person name="Matsuura K."/>
            <person name="Barry K."/>
            <person name="Labutti K."/>
            <person name="Kuo R."/>
            <person name="Ohm R.A."/>
            <person name="Bhattacharya S.S."/>
            <person name="Shirouzu T."/>
            <person name="Yoshinaga Y."/>
            <person name="Martin F.M."/>
            <person name="Grigoriev I.V."/>
            <person name="Hibbett D.S."/>
        </authorList>
    </citation>
    <scope>NUCLEOTIDE SEQUENCE [LARGE SCALE GENOMIC DNA]</scope>
    <source>
        <strain evidence="8 9">HHB12733</strain>
    </source>
</reference>
<dbReference type="InterPro" id="IPR050416">
    <property type="entry name" value="FAD-linked_Oxidoreductase"/>
</dbReference>
<gene>
    <name evidence="8" type="ORF">CALCODRAFT_469278</name>
</gene>
<evidence type="ECO:0000313" key="9">
    <source>
        <dbReference type="Proteomes" id="UP000076842"/>
    </source>
</evidence>
<keyword evidence="3" id="KW-0285">Flavoprotein</keyword>
<dbReference type="PANTHER" id="PTHR42973:SF39">
    <property type="entry name" value="FAD-BINDING PCMH-TYPE DOMAIN-CONTAINING PROTEIN"/>
    <property type="match status" value="1"/>
</dbReference>
<dbReference type="EMBL" id="KV423958">
    <property type="protein sequence ID" value="KZT57880.1"/>
    <property type="molecule type" value="Genomic_DNA"/>
</dbReference>
<feature type="signal peptide" evidence="6">
    <location>
        <begin position="1"/>
        <end position="20"/>
    </location>
</feature>
<keyword evidence="6" id="KW-0732">Signal</keyword>
<accession>A0A165GBZ4</accession>
<dbReference type="PROSITE" id="PS51387">
    <property type="entry name" value="FAD_PCMH"/>
    <property type="match status" value="1"/>
</dbReference>
<evidence type="ECO:0000256" key="2">
    <source>
        <dbReference type="ARBA" id="ARBA00005466"/>
    </source>
</evidence>
<protein>
    <submittedName>
        <fullName evidence="8">Glucooligosaccharide oxidase</fullName>
    </submittedName>
</protein>
<dbReference type="GO" id="GO:0071949">
    <property type="term" value="F:FAD binding"/>
    <property type="evidence" value="ECO:0007669"/>
    <property type="project" value="InterPro"/>
</dbReference>
<evidence type="ECO:0000256" key="3">
    <source>
        <dbReference type="ARBA" id="ARBA00022630"/>
    </source>
</evidence>
<dbReference type="Pfam" id="PF08031">
    <property type="entry name" value="BBE"/>
    <property type="match status" value="1"/>
</dbReference>
<keyword evidence="9" id="KW-1185">Reference proteome</keyword>
<dbReference type="Gene3D" id="3.40.462.20">
    <property type="match status" value="1"/>
</dbReference>
<dbReference type="Gene3D" id="3.30.465.10">
    <property type="match status" value="1"/>
</dbReference>
<dbReference type="InterPro" id="IPR036318">
    <property type="entry name" value="FAD-bd_PCMH-like_sf"/>
</dbReference>
<keyword evidence="5" id="KW-0560">Oxidoreductase</keyword>